<sequence length="233" mass="24882">MTLKKSLTAATAFPAPSKIGLCFPEHFSEAEEICAGVNKWLGQYAVSAWTLPLPQSFSETVREKLSSSIEETDLLICVGGDGTVLKAFELVSSRNIPVLGIRLGRLGFLAEVIESEIRQTLREVMENRSLLFERNLIDGLVVGHGASFSALNDIVIGRDSIGSTISMLAEIDGTLVAEYRADAVIIATATGSTGYSLSAGGPVLHPSERSILMTPVAPHLTRSNSLIVPPQSE</sequence>
<keyword evidence="4" id="KW-0520">NAD</keyword>
<reference evidence="5" key="1">
    <citation type="submission" date="2018-05" db="EMBL/GenBank/DDBJ databases">
        <authorList>
            <person name="Lanie J.A."/>
            <person name="Ng W.-L."/>
            <person name="Kazmierczak K.M."/>
            <person name="Andrzejewski T.M."/>
            <person name="Davidsen T.M."/>
            <person name="Wayne K.J."/>
            <person name="Tettelin H."/>
            <person name="Glass J.I."/>
            <person name="Rusch D."/>
            <person name="Podicherti R."/>
            <person name="Tsui H.-C.T."/>
            <person name="Winkler M.E."/>
        </authorList>
    </citation>
    <scope>NUCLEOTIDE SEQUENCE</scope>
</reference>
<feature type="non-terminal residue" evidence="5">
    <location>
        <position position="233"/>
    </location>
</feature>
<dbReference type="GO" id="GO:0019674">
    <property type="term" value="P:NAD+ metabolic process"/>
    <property type="evidence" value="ECO:0007669"/>
    <property type="project" value="InterPro"/>
</dbReference>
<accession>A0A382LJD4</accession>
<dbReference type="InterPro" id="IPR016064">
    <property type="entry name" value="NAD/diacylglycerol_kinase_sf"/>
</dbReference>
<dbReference type="EMBL" id="UINC01087446">
    <property type="protein sequence ID" value="SVC36809.1"/>
    <property type="molecule type" value="Genomic_DNA"/>
</dbReference>
<evidence type="ECO:0000256" key="4">
    <source>
        <dbReference type="ARBA" id="ARBA00023027"/>
    </source>
</evidence>
<protein>
    <recommendedName>
        <fullName evidence="6">NAD(+) kinase</fullName>
    </recommendedName>
</protein>
<evidence type="ECO:0000313" key="5">
    <source>
        <dbReference type="EMBL" id="SVC36809.1"/>
    </source>
</evidence>
<dbReference type="SUPFAM" id="SSF111331">
    <property type="entry name" value="NAD kinase/diacylglycerol kinase-like"/>
    <property type="match status" value="1"/>
</dbReference>
<evidence type="ECO:0000256" key="2">
    <source>
        <dbReference type="ARBA" id="ARBA00022777"/>
    </source>
</evidence>
<dbReference type="GO" id="GO:0003951">
    <property type="term" value="F:NAD+ kinase activity"/>
    <property type="evidence" value="ECO:0007669"/>
    <property type="project" value="InterPro"/>
</dbReference>
<organism evidence="5">
    <name type="scientific">marine metagenome</name>
    <dbReference type="NCBI Taxonomy" id="408172"/>
    <lineage>
        <taxon>unclassified sequences</taxon>
        <taxon>metagenomes</taxon>
        <taxon>ecological metagenomes</taxon>
    </lineage>
</organism>
<keyword evidence="2" id="KW-0418">Kinase</keyword>
<dbReference type="InterPro" id="IPR017437">
    <property type="entry name" value="ATP-NAD_kinase_PpnK-typ_C"/>
</dbReference>
<dbReference type="InterPro" id="IPR002504">
    <property type="entry name" value="NADK"/>
</dbReference>
<proteinExistence type="predicted"/>
<keyword evidence="1" id="KW-0808">Transferase</keyword>
<evidence type="ECO:0000256" key="1">
    <source>
        <dbReference type="ARBA" id="ARBA00022679"/>
    </source>
</evidence>
<dbReference type="Pfam" id="PF20143">
    <property type="entry name" value="NAD_kinase_C"/>
    <property type="match status" value="1"/>
</dbReference>
<dbReference type="Gene3D" id="2.60.200.30">
    <property type="entry name" value="Probable inorganic polyphosphate/atp-NAD kinase, domain 2"/>
    <property type="match status" value="1"/>
</dbReference>
<dbReference type="PANTHER" id="PTHR20275:SF0">
    <property type="entry name" value="NAD KINASE"/>
    <property type="match status" value="1"/>
</dbReference>
<evidence type="ECO:0008006" key="6">
    <source>
        <dbReference type="Google" id="ProtNLM"/>
    </source>
</evidence>
<keyword evidence="3" id="KW-0521">NADP</keyword>
<evidence type="ECO:0000256" key="3">
    <source>
        <dbReference type="ARBA" id="ARBA00022857"/>
    </source>
</evidence>
<dbReference type="GO" id="GO:0006741">
    <property type="term" value="P:NADP+ biosynthetic process"/>
    <property type="evidence" value="ECO:0007669"/>
    <property type="project" value="InterPro"/>
</dbReference>
<dbReference type="AlphaFoldDB" id="A0A382LJD4"/>
<dbReference type="PANTHER" id="PTHR20275">
    <property type="entry name" value="NAD KINASE"/>
    <property type="match status" value="1"/>
</dbReference>
<dbReference type="Pfam" id="PF01513">
    <property type="entry name" value="NAD_kinase"/>
    <property type="match status" value="1"/>
</dbReference>
<gene>
    <name evidence="5" type="ORF">METZ01_LOCUS289663</name>
</gene>
<name>A0A382LJD4_9ZZZZ</name>